<protein>
    <submittedName>
        <fullName evidence="2">Uncharacterized protein</fullName>
    </submittedName>
</protein>
<feature type="compositionally biased region" description="Basic residues" evidence="1">
    <location>
        <begin position="44"/>
        <end position="53"/>
    </location>
</feature>
<reference evidence="2 3" key="1">
    <citation type="submission" date="2014-04" db="EMBL/GenBank/DDBJ databases">
        <title>Evolutionary Origins and Diversification of the Mycorrhizal Mutualists.</title>
        <authorList>
            <consortium name="DOE Joint Genome Institute"/>
            <consortium name="Mycorrhizal Genomics Consortium"/>
            <person name="Kohler A."/>
            <person name="Kuo A."/>
            <person name="Nagy L.G."/>
            <person name="Floudas D."/>
            <person name="Copeland A."/>
            <person name="Barry K.W."/>
            <person name="Cichocki N."/>
            <person name="Veneault-Fourrey C."/>
            <person name="LaButti K."/>
            <person name="Lindquist E.A."/>
            <person name="Lipzen A."/>
            <person name="Lundell T."/>
            <person name="Morin E."/>
            <person name="Murat C."/>
            <person name="Riley R."/>
            <person name="Ohm R."/>
            <person name="Sun H."/>
            <person name="Tunlid A."/>
            <person name="Henrissat B."/>
            <person name="Grigoriev I.V."/>
            <person name="Hibbett D.S."/>
            <person name="Martin F."/>
        </authorList>
    </citation>
    <scope>NUCLEOTIDE SEQUENCE [LARGE SCALE GENOMIC DNA]</scope>
    <source>
        <strain evidence="2 3">FD-317 M1</strain>
    </source>
</reference>
<keyword evidence="3" id="KW-1185">Reference proteome</keyword>
<name>A0A0D0BXY1_9AGAR</name>
<dbReference type="EMBL" id="KN834813">
    <property type="protein sequence ID" value="KIK54694.1"/>
    <property type="molecule type" value="Genomic_DNA"/>
</dbReference>
<gene>
    <name evidence="2" type="ORF">GYMLUDRAFT_249220</name>
</gene>
<dbReference type="HOGENOM" id="CLU_1525327_0_0_1"/>
<evidence type="ECO:0000313" key="2">
    <source>
        <dbReference type="EMBL" id="KIK54694.1"/>
    </source>
</evidence>
<dbReference type="Proteomes" id="UP000053593">
    <property type="component" value="Unassembled WGS sequence"/>
</dbReference>
<organism evidence="2 3">
    <name type="scientific">Collybiopsis luxurians FD-317 M1</name>
    <dbReference type="NCBI Taxonomy" id="944289"/>
    <lineage>
        <taxon>Eukaryota</taxon>
        <taxon>Fungi</taxon>
        <taxon>Dikarya</taxon>
        <taxon>Basidiomycota</taxon>
        <taxon>Agaricomycotina</taxon>
        <taxon>Agaricomycetes</taxon>
        <taxon>Agaricomycetidae</taxon>
        <taxon>Agaricales</taxon>
        <taxon>Marasmiineae</taxon>
        <taxon>Omphalotaceae</taxon>
        <taxon>Collybiopsis</taxon>
        <taxon>Collybiopsis luxurians</taxon>
    </lineage>
</organism>
<proteinExistence type="predicted"/>
<dbReference type="AlphaFoldDB" id="A0A0D0BXY1"/>
<sequence length="176" mass="19946">MDHVSIPQLELLVHDNLVSLDSTTLDGDSAELNARNTDVELRSPSHRTRRKTFHPNFGPPLQALEDSASHPPHSDPVPRTVQTATTFQEPIHSASLMFVNPNPDLCTPMIRHNAYHPSLKFNVTLFTSMIDATYQAWNQNRALMSAVTDRINMVYWLPSIQSLDELSAFKNREHLH</sequence>
<accession>A0A0D0BXY1</accession>
<feature type="region of interest" description="Disordered" evidence="1">
    <location>
        <begin position="26"/>
        <end position="80"/>
    </location>
</feature>
<evidence type="ECO:0000256" key="1">
    <source>
        <dbReference type="SAM" id="MobiDB-lite"/>
    </source>
</evidence>
<evidence type="ECO:0000313" key="3">
    <source>
        <dbReference type="Proteomes" id="UP000053593"/>
    </source>
</evidence>